<keyword evidence="3" id="KW-0479">Metal-binding</keyword>
<keyword evidence="11" id="KW-0411">Iron-sulfur</keyword>
<dbReference type="GO" id="GO:0051539">
    <property type="term" value="F:4 iron, 4 sulfur cluster binding"/>
    <property type="evidence" value="ECO:0007669"/>
    <property type="project" value="UniProtKB-KW"/>
</dbReference>
<keyword evidence="8" id="KW-0269">Exonuclease</keyword>
<dbReference type="SUPFAM" id="SSF52540">
    <property type="entry name" value="P-loop containing nucleoside triphosphate hydrolases"/>
    <property type="match status" value="2"/>
</dbReference>
<reference evidence="17" key="1">
    <citation type="submission" date="2020-10" db="EMBL/GenBank/DDBJ databases">
        <authorList>
            <person name="Gilroy R."/>
        </authorList>
    </citation>
    <scope>NUCLEOTIDE SEQUENCE</scope>
    <source>
        <strain evidence="17">CHK195-11698</strain>
    </source>
</reference>
<dbReference type="Pfam" id="PF12705">
    <property type="entry name" value="PDDEXK_1"/>
    <property type="match status" value="1"/>
</dbReference>
<evidence type="ECO:0000313" key="18">
    <source>
        <dbReference type="Proteomes" id="UP000824175"/>
    </source>
</evidence>
<dbReference type="GO" id="GO:0004527">
    <property type="term" value="F:exonuclease activity"/>
    <property type="evidence" value="ECO:0007669"/>
    <property type="project" value="UniProtKB-KW"/>
</dbReference>
<dbReference type="InterPro" id="IPR045028">
    <property type="entry name" value="DinG/Rad3-like"/>
</dbReference>
<dbReference type="SMART" id="SM00491">
    <property type="entry name" value="HELICc2"/>
    <property type="match status" value="1"/>
</dbReference>
<dbReference type="InterPro" id="IPR006555">
    <property type="entry name" value="ATP-dep_Helicase_C"/>
</dbReference>
<feature type="domain" description="Helicase ATP-binding" evidence="16">
    <location>
        <begin position="182"/>
        <end position="443"/>
    </location>
</feature>
<organism evidence="17 18">
    <name type="scientific">Candidatus Fimiplasma intestinipullorum</name>
    <dbReference type="NCBI Taxonomy" id="2840825"/>
    <lineage>
        <taxon>Bacteria</taxon>
        <taxon>Bacillati</taxon>
        <taxon>Bacillota</taxon>
        <taxon>Clostridia</taxon>
        <taxon>Eubacteriales</taxon>
        <taxon>Candidatus Fimiplasma</taxon>
    </lineage>
</organism>
<keyword evidence="2" id="KW-0540">Nuclease</keyword>
<keyword evidence="12" id="KW-0238">DNA-binding</keyword>
<dbReference type="GO" id="GO:0016818">
    <property type="term" value="F:hydrolase activity, acting on acid anhydrides, in phosphorus-containing anhydrides"/>
    <property type="evidence" value="ECO:0007669"/>
    <property type="project" value="InterPro"/>
</dbReference>
<dbReference type="Pfam" id="PF00270">
    <property type="entry name" value="DEAD"/>
    <property type="match status" value="1"/>
</dbReference>
<evidence type="ECO:0000259" key="16">
    <source>
        <dbReference type="PROSITE" id="PS51193"/>
    </source>
</evidence>
<evidence type="ECO:0000256" key="15">
    <source>
        <dbReference type="ARBA" id="ARBA00038058"/>
    </source>
</evidence>
<name>A0A9D1L0R8_9FIRM</name>
<comment type="similarity">
    <text evidence="15">Belongs to the helicase family. DinG subfamily.</text>
</comment>
<evidence type="ECO:0000256" key="14">
    <source>
        <dbReference type="ARBA" id="ARBA00023235"/>
    </source>
</evidence>
<keyword evidence="7 17" id="KW-0347">Helicase</keyword>
<keyword evidence="9" id="KW-0067">ATP-binding</keyword>
<evidence type="ECO:0000256" key="11">
    <source>
        <dbReference type="ARBA" id="ARBA00023014"/>
    </source>
</evidence>
<evidence type="ECO:0000256" key="10">
    <source>
        <dbReference type="ARBA" id="ARBA00023004"/>
    </source>
</evidence>
<dbReference type="GO" id="GO:0043139">
    <property type="term" value="F:5'-3' DNA helicase activity"/>
    <property type="evidence" value="ECO:0007669"/>
    <property type="project" value="UniProtKB-EC"/>
</dbReference>
<evidence type="ECO:0000256" key="5">
    <source>
        <dbReference type="ARBA" id="ARBA00022763"/>
    </source>
</evidence>
<evidence type="ECO:0000256" key="13">
    <source>
        <dbReference type="ARBA" id="ARBA00023204"/>
    </source>
</evidence>
<evidence type="ECO:0000256" key="4">
    <source>
        <dbReference type="ARBA" id="ARBA00022741"/>
    </source>
</evidence>
<evidence type="ECO:0000256" key="12">
    <source>
        <dbReference type="ARBA" id="ARBA00023125"/>
    </source>
</evidence>
<dbReference type="AlphaFoldDB" id="A0A9D1L0R8"/>
<keyword evidence="4" id="KW-0547">Nucleotide-binding</keyword>
<dbReference type="GO" id="GO:0003677">
    <property type="term" value="F:DNA binding"/>
    <property type="evidence" value="ECO:0007669"/>
    <property type="project" value="UniProtKB-KW"/>
</dbReference>
<keyword evidence="6" id="KW-0378">Hydrolase</keyword>
<keyword evidence="5" id="KW-0227">DNA damage</keyword>
<dbReference type="InterPro" id="IPR038726">
    <property type="entry name" value="PDDEXK_AddAB-type"/>
</dbReference>
<keyword evidence="13" id="KW-0234">DNA repair</keyword>
<dbReference type="PANTHER" id="PTHR11472">
    <property type="entry name" value="DNA REPAIR DEAD HELICASE RAD3/XP-D SUBFAMILY MEMBER"/>
    <property type="match status" value="1"/>
</dbReference>
<dbReference type="InterPro" id="IPR010614">
    <property type="entry name" value="RAD3-like_helicase_DEAD"/>
</dbReference>
<evidence type="ECO:0000313" key="17">
    <source>
        <dbReference type="EMBL" id="HIU13182.1"/>
    </source>
</evidence>
<dbReference type="PANTHER" id="PTHR11472:SF34">
    <property type="entry name" value="REGULATOR OF TELOMERE ELONGATION HELICASE 1"/>
    <property type="match status" value="1"/>
</dbReference>
<evidence type="ECO:0000256" key="6">
    <source>
        <dbReference type="ARBA" id="ARBA00022801"/>
    </source>
</evidence>
<keyword evidence="10" id="KW-0408">Iron</keyword>
<proteinExistence type="inferred from homology"/>
<dbReference type="Gene3D" id="3.90.320.10">
    <property type="match status" value="1"/>
</dbReference>
<dbReference type="InterPro" id="IPR006554">
    <property type="entry name" value="Helicase-like_DEXD_c2"/>
</dbReference>
<dbReference type="GO" id="GO:0005524">
    <property type="term" value="F:ATP binding"/>
    <property type="evidence" value="ECO:0007669"/>
    <property type="project" value="UniProtKB-KW"/>
</dbReference>
<protein>
    <submittedName>
        <fullName evidence="17">ATP-dependent DNA helicase</fullName>
    </submittedName>
</protein>
<comment type="caution">
    <text evidence="17">The sequence shown here is derived from an EMBL/GenBank/DDBJ whole genome shotgun (WGS) entry which is preliminary data.</text>
</comment>
<dbReference type="InterPro" id="IPR027417">
    <property type="entry name" value="P-loop_NTPase"/>
</dbReference>
<dbReference type="Pfam" id="PF13307">
    <property type="entry name" value="Helicase_C_2"/>
    <property type="match status" value="1"/>
</dbReference>
<reference evidence="17" key="2">
    <citation type="journal article" date="2021" name="PeerJ">
        <title>Extensive microbial diversity within the chicken gut microbiome revealed by metagenomics and culture.</title>
        <authorList>
            <person name="Gilroy R."/>
            <person name="Ravi A."/>
            <person name="Getino M."/>
            <person name="Pursley I."/>
            <person name="Horton D.L."/>
            <person name="Alikhan N.F."/>
            <person name="Baker D."/>
            <person name="Gharbi K."/>
            <person name="Hall N."/>
            <person name="Watson M."/>
            <person name="Adriaenssens E.M."/>
            <person name="Foster-Nyarko E."/>
            <person name="Jarju S."/>
            <person name="Secka A."/>
            <person name="Antonio M."/>
            <person name="Oren A."/>
            <person name="Chaudhuri R.R."/>
            <person name="La Ragione R."/>
            <person name="Hildebrand F."/>
            <person name="Pallen M.J."/>
        </authorList>
    </citation>
    <scope>NUCLEOTIDE SEQUENCE</scope>
    <source>
        <strain evidence="17">CHK195-11698</strain>
    </source>
</reference>
<dbReference type="GO" id="GO:0006281">
    <property type="term" value="P:DNA repair"/>
    <property type="evidence" value="ECO:0007669"/>
    <property type="project" value="UniProtKB-KW"/>
</dbReference>
<evidence type="ECO:0000256" key="7">
    <source>
        <dbReference type="ARBA" id="ARBA00022806"/>
    </source>
</evidence>
<accession>A0A9D1L0R8</accession>
<dbReference type="PROSITE" id="PS51193">
    <property type="entry name" value="HELICASE_ATP_BIND_2"/>
    <property type="match status" value="1"/>
</dbReference>
<sequence length="782" mass="91535">MLEMRISVRELVEFISRGGSIQNELTNPVRALEGTRIHQMLQKKQAEQYHSEISLTYTHAFDENTRLILQGRADGIIIDETGVTIDEIKSTSEPLEEITHITHHMVHYDQARMYAYIYAIQHELTAISVQLTYYQVDTNALKQLKETLSIGELCAFFQEKMNAYYRFIHNIDQYQQLRDASLHDLPFPYATYRVGQKEMAVSVFNAIVKKENLFIQAATGIGKTMSTLYPSLRALERGYTSKIMYLTAKTITRQVAEDSLNDLRRLQVHIRSVTLTAKEKICFMEEVACHPKSCPYANRHYDRVNDALYDILVHEENFERAVIENYARKHRVCPFEFSLDLFNFCDISISDYNYAFDPKVYLKRAFETGNDYTLLVDEAHNLVDRARQMYSATLSLNTIQACLKAFSPKKGKLYQATRKLSLYLKDLQKQNRAKPVRYVAVPTELIDLMNRWIGLARPVLPELEDEKLQPVLQDLYFMVLDVQRILDLYHEQYITYLEETKEDTRLVLFCLNPQKPLRQIYRKVNSVILFSATLIPITYFYDLLGGKAPDRKLYFASPFPPEHKCLLVARDFKETYRYRESYLPNLNQYLKKVTTYRQGHYLVFFPSYQYLDKAWEAFQQQYPDIHVEKQDPNLTEEQKSDFLNQFRQNTHETTLFFCVLGGLFSEGLDFKGDQVIGVIIVSVGLPQLSLERDLIRQHFDQEDKGYAYAYVYPGFNKVLQAAGRLIRHEEDHGIILLLDERYQRDPYPQLFPSEWSNVRLTTLQTIEQQVSNFASIFIENNE</sequence>
<dbReference type="InterPro" id="IPR011545">
    <property type="entry name" value="DEAD/DEAH_box_helicase_dom"/>
</dbReference>
<dbReference type="Gene3D" id="3.40.50.300">
    <property type="entry name" value="P-loop containing nucleotide triphosphate hydrolases"/>
    <property type="match status" value="2"/>
</dbReference>
<dbReference type="InterPro" id="IPR011604">
    <property type="entry name" value="PDDEXK-like_dom_sf"/>
</dbReference>
<dbReference type="EMBL" id="DVMJ01000030">
    <property type="protein sequence ID" value="HIU13182.1"/>
    <property type="molecule type" value="Genomic_DNA"/>
</dbReference>
<dbReference type="SMART" id="SM00488">
    <property type="entry name" value="DEXDc2"/>
    <property type="match status" value="1"/>
</dbReference>
<evidence type="ECO:0000256" key="8">
    <source>
        <dbReference type="ARBA" id="ARBA00022839"/>
    </source>
</evidence>
<dbReference type="Proteomes" id="UP000824175">
    <property type="component" value="Unassembled WGS sequence"/>
</dbReference>
<dbReference type="Gene3D" id="1.10.275.30">
    <property type="match status" value="1"/>
</dbReference>
<dbReference type="Pfam" id="PF06733">
    <property type="entry name" value="DEAD_2"/>
    <property type="match status" value="1"/>
</dbReference>
<dbReference type="GO" id="GO:0046872">
    <property type="term" value="F:metal ion binding"/>
    <property type="evidence" value="ECO:0007669"/>
    <property type="project" value="UniProtKB-KW"/>
</dbReference>
<evidence type="ECO:0000256" key="1">
    <source>
        <dbReference type="ARBA" id="ARBA00022485"/>
    </source>
</evidence>
<gene>
    <name evidence="17" type="ORF">IAD15_03845</name>
</gene>
<keyword evidence="14" id="KW-0413">Isomerase</keyword>
<evidence type="ECO:0000256" key="3">
    <source>
        <dbReference type="ARBA" id="ARBA00022723"/>
    </source>
</evidence>
<keyword evidence="1" id="KW-0004">4Fe-4S</keyword>
<evidence type="ECO:0000256" key="2">
    <source>
        <dbReference type="ARBA" id="ARBA00022722"/>
    </source>
</evidence>
<evidence type="ECO:0000256" key="9">
    <source>
        <dbReference type="ARBA" id="ARBA00022840"/>
    </source>
</evidence>
<dbReference type="InterPro" id="IPR014013">
    <property type="entry name" value="Helic_SF1/SF2_ATP-bd_DinG/Rad3"/>
</dbReference>